<protein>
    <submittedName>
        <fullName evidence="2">Tripartite tricarboxylate transporter substrate binding protein</fullName>
    </submittedName>
</protein>
<evidence type="ECO:0000256" key="1">
    <source>
        <dbReference type="ARBA" id="ARBA00006987"/>
    </source>
</evidence>
<dbReference type="Gene3D" id="3.40.190.10">
    <property type="entry name" value="Periplasmic binding protein-like II"/>
    <property type="match status" value="1"/>
</dbReference>
<dbReference type="InterPro" id="IPR005064">
    <property type="entry name" value="BUG"/>
</dbReference>
<organism evidence="2 3">
    <name type="scientific">Diaphorobacter aerolatus</name>
    <dbReference type="NCBI Taxonomy" id="1288495"/>
    <lineage>
        <taxon>Bacteria</taxon>
        <taxon>Pseudomonadati</taxon>
        <taxon>Pseudomonadota</taxon>
        <taxon>Betaproteobacteria</taxon>
        <taxon>Burkholderiales</taxon>
        <taxon>Comamonadaceae</taxon>
        <taxon>Diaphorobacter</taxon>
    </lineage>
</organism>
<dbReference type="SUPFAM" id="SSF53850">
    <property type="entry name" value="Periplasmic binding protein-like II"/>
    <property type="match status" value="1"/>
</dbReference>
<reference evidence="2 3" key="1">
    <citation type="submission" date="2020-08" db="EMBL/GenBank/DDBJ databases">
        <title>Genome sequence of Diaphorobacter aerolatus KACC 16536T.</title>
        <authorList>
            <person name="Hyun D.-W."/>
            <person name="Bae J.-W."/>
        </authorList>
    </citation>
    <scope>NUCLEOTIDE SEQUENCE [LARGE SCALE GENOMIC DNA]</scope>
    <source>
        <strain evidence="2 3">KACC 16536</strain>
    </source>
</reference>
<dbReference type="PANTHER" id="PTHR42928">
    <property type="entry name" value="TRICARBOXYLATE-BINDING PROTEIN"/>
    <property type="match status" value="1"/>
</dbReference>
<dbReference type="InterPro" id="IPR042100">
    <property type="entry name" value="Bug_dom1"/>
</dbReference>
<dbReference type="Proteomes" id="UP000516028">
    <property type="component" value="Chromosome"/>
</dbReference>
<dbReference type="EMBL" id="CP060783">
    <property type="protein sequence ID" value="QNP49020.1"/>
    <property type="molecule type" value="Genomic_DNA"/>
</dbReference>
<dbReference type="KEGG" id="daer:H9K75_02305"/>
<dbReference type="PIRSF" id="PIRSF017082">
    <property type="entry name" value="YflP"/>
    <property type="match status" value="1"/>
</dbReference>
<keyword evidence="3" id="KW-1185">Reference proteome</keyword>
<dbReference type="PANTHER" id="PTHR42928:SF5">
    <property type="entry name" value="BLR1237 PROTEIN"/>
    <property type="match status" value="1"/>
</dbReference>
<dbReference type="RefSeq" id="WP_187724612.1">
    <property type="nucleotide sequence ID" value="NZ_CP060783.1"/>
</dbReference>
<dbReference type="Gene3D" id="3.40.190.150">
    <property type="entry name" value="Bordetella uptake gene, domain 1"/>
    <property type="match status" value="1"/>
</dbReference>
<accession>A0A7H0GL54</accession>
<sequence length="289" mass="30772">MVVPFPPGGSSDAIARMLADGMGKELGTTVYVDNRPGAATNIGSEFVVKSKADGYTLLFGGSTLIVNSIFGPKPSFDPQVELEPLSTVAEVPFVLATQPDAPFKTPRDFLEASRSEPGKLTIASAQLDTFVERLKLAASIDLLHVPYRGGAQAVSDAISGQVDTTFALMPVLLPMIQSGKLRALGITSAKRQPTLPNVPTFTESGVNIVMTVWYGLQAPDGVASERRELLNKAVRKVVDAPEFSARLAEMGARASSSSAVAMQQLLARQRKAWEQLAVAHPQLLQSSKP</sequence>
<dbReference type="CDD" id="cd07012">
    <property type="entry name" value="PBP2_Bug_TTT"/>
    <property type="match status" value="1"/>
</dbReference>
<evidence type="ECO:0000313" key="2">
    <source>
        <dbReference type="EMBL" id="QNP49020.1"/>
    </source>
</evidence>
<evidence type="ECO:0000313" key="3">
    <source>
        <dbReference type="Proteomes" id="UP000516028"/>
    </source>
</evidence>
<gene>
    <name evidence="2" type="ORF">H9K75_02305</name>
</gene>
<name>A0A7H0GL54_9BURK</name>
<comment type="similarity">
    <text evidence="1">Belongs to the UPF0065 (bug) family.</text>
</comment>
<dbReference type="AlphaFoldDB" id="A0A7H0GL54"/>
<dbReference type="Pfam" id="PF03401">
    <property type="entry name" value="TctC"/>
    <property type="match status" value="1"/>
</dbReference>
<proteinExistence type="inferred from homology"/>